<dbReference type="KEGG" id="nga:Ngar_c06930"/>
<evidence type="ECO:0000313" key="2">
    <source>
        <dbReference type="Proteomes" id="UP000008037"/>
    </source>
</evidence>
<dbReference type="HOGENOM" id="CLU_092699_1_0_2"/>
<dbReference type="GO" id="GO:0016301">
    <property type="term" value="F:kinase activity"/>
    <property type="evidence" value="ECO:0007669"/>
    <property type="project" value="UniProtKB-KW"/>
</dbReference>
<accession>K0I8M9</accession>
<dbReference type="InParanoid" id="K0I8M9"/>
<name>K0I8M9_NITGG</name>
<proteinExistence type="predicted"/>
<dbReference type="EMBL" id="CP002408">
    <property type="protein sequence ID" value="AFU57636.1"/>
    <property type="molecule type" value="Genomic_DNA"/>
</dbReference>
<organism evidence="1 2">
    <name type="scientific">Nitrososphaera gargensis (strain Ga9.2)</name>
    <dbReference type="NCBI Taxonomy" id="1237085"/>
    <lineage>
        <taxon>Archaea</taxon>
        <taxon>Nitrososphaerota</taxon>
        <taxon>Nitrososphaeria</taxon>
        <taxon>Nitrososphaerales</taxon>
        <taxon>Nitrososphaeraceae</taxon>
        <taxon>Nitrososphaera</taxon>
    </lineage>
</organism>
<keyword evidence="2" id="KW-1185">Reference proteome</keyword>
<dbReference type="PATRIC" id="fig|1237085.11.peg.669"/>
<evidence type="ECO:0000313" key="1">
    <source>
        <dbReference type="EMBL" id="AFU57636.1"/>
    </source>
</evidence>
<dbReference type="AlphaFoldDB" id="K0I8M9"/>
<keyword evidence="1" id="KW-0808">Transferase</keyword>
<dbReference type="Proteomes" id="UP000008037">
    <property type="component" value="Chromosome"/>
</dbReference>
<reference evidence="1 2" key="1">
    <citation type="journal article" date="2012" name="Environ. Microbiol.">
        <title>The genome of the ammonia-oxidizing Candidatus Nitrososphaera gargensis: insights into metabolic versatility and environmental adaptations.</title>
        <authorList>
            <person name="Spang A."/>
            <person name="Poehlein A."/>
            <person name="Offre P."/>
            <person name="Zumbragel S."/>
            <person name="Haider S."/>
            <person name="Rychlik N."/>
            <person name="Nowka B."/>
            <person name="Schmeisser C."/>
            <person name="Lebedeva E.V."/>
            <person name="Rattei T."/>
            <person name="Bohm C."/>
            <person name="Schmid M."/>
            <person name="Galushko A."/>
            <person name="Hatzenpichler R."/>
            <person name="Weinmaier T."/>
            <person name="Daniel R."/>
            <person name="Schleper C."/>
            <person name="Spieck E."/>
            <person name="Streit W."/>
            <person name="Wagner M."/>
        </authorList>
    </citation>
    <scope>NUCLEOTIDE SEQUENCE [LARGE SCALE GENOMIC DNA]</scope>
    <source>
        <strain evidence="2">Ga9.2</strain>
    </source>
</reference>
<keyword evidence="1" id="KW-0418">Kinase</keyword>
<dbReference type="BioCyc" id="CNIT1237085:G1324-691-MONOMER"/>
<dbReference type="STRING" id="1237085.Ngar_c06930"/>
<sequence>MRQFIVDSAYDLPSLDQTSERLLDNQEDIGNAVKPYYGEKAGDQLTKLLKEHILIAADLVNAAKAGDNSAVADADQRWSDNADDIAAFLAKANPNWDEDELSHMLHDHLKVTKDEAVARLQSDYEADIEAFDKSP</sequence>
<protein>
    <submittedName>
        <fullName evidence="1">Putative acetylglutamate kinase</fullName>
    </submittedName>
</protein>
<gene>
    <name evidence="1" type="ordered locus">Ngar_c06930</name>
</gene>